<dbReference type="AlphaFoldDB" id="A0A5E4MHZ7"/>
<evidence type="ECO:0000313" key="2">
    <source>
        <dbReference type="EMBL" id="VVC30047.1"/>
    </source>
</evidence>
<keyword evidence="1" id="KW-0472">Membrane</keyword>
<proteinExistence type="predicted"/>
<dbReference type="OrthoDB" id="6607245at2759"/>
<reference evidence="2 3" key="1">
    <citation type="submission" date="2019-08" db="EMBL/GenBank/DDBJ databases">
        <authorList>
            <person name="Alioto T."/>
            <person name="Alioto T."/>
            <person name="Gomez Garrido J."/>
        </authorList>
    </citation>
    <scope>NUCLEOTIDE SEQUENCE [LARGE SCALE GENOMIC DNA]</scope>
</reference>
<dbReference type="Proteomes" id="UP000325440">
    <property type="component" value="Unassembled WGS sequence"/>
</dbReference>
<evidence type="ECO:0000313" key="3">
    <source>
        <dbReference type="Proteomes" id="UP000325440"/>
    </source>
</evidence>
<sequence>MKIPFTLSIFFSFVYIIVTIFVESTESTMYTKHGQYLEAVLEPISSTIESIPMYKLSRGFEIGSTKENIDKTTLLTAKNINKLKEVDDTQKE</sequence>
<feature type="transmembrane region" description="Helical" evidence="1">
    <location>
        <begin position="6"/>
        <end position="22"/>
    </location>
</feature>
<organism evidence="2 3">
    <name type="scientific">Cinara cedri</name>
    <dbReference type="NCBI Taxonomy" id="506608"/>
    <lineage>
        <taxon>Eukaryota</taxon>
        <taxon>Metazoa</taxon>
        <taxon>Ecdysozoa</taxon>
        <taxon>Arthropoda</taxon>
        <taxon>Hexapoda</taxon>
        <taxon>Insecta</taxon>
        <taxon>Pterygota</taxon>
        <taxon>Neoptera</taxon>
        <taxon>Paraneoptera</taxon>
        <taxon>Hemiptera</taxon>
        <taxon>Sternorrhyncha</taxon>
        <taxon>Aphidomorpha</taxon>
        <taxon>Aphidoidea</taxon>
        <taxon>Aphididae</taxon>
        <taxon>Lachninae</taxon>
        <taxon>Cinara</taxon>
    </lineage>
</organism>
<keyword evidence="1" id="KW-0812">Transmembrane</keyword>
<keyword evidence="1" id="KW-1133">Transmembrane helix</keyword>
<evidence type="ECO:0000256" key="1">
    <source>
        <dbReference type="SAM" id="Phobius"/>
    </source>
</evidence>
<accession>A0A5E4MHZ7</accession>
<keyword evidence="3" id="KW-1185">Reference proteome</keyword>
<dbReference type="EMBL" id="CABPRJ010000503">
    <property type="protein sequence ID" value="VVC30047.1"/>
    <property type="molecule type" value="Genomic_DNA"/>
</dbReference>
<gene>
    <name evidence="2" type="ORF">CINCED_3A015532</name>
</gene>
<protein>
    <submittedName>
        <fullName evidence="2">Uncharacterized protein</fullName>
    </submittedName>
</protein>
<name>A0A5E4MHZ7_9HEMI</name>